<proteinExistence type="predicted"/>
<name>A0A3Q0JJK4_DIACI</name>
<protein>
    <submittedName>
        <fullName evidence="3">Uncharacterized protein LOC113472984</fullName>
    </submittedName>
</protein>
<feature type="transmembrane region" description="Helical" evidence="1">
    <location>
        <begin position="6"/>
        <end position="26"/>
    </location>
</feature>
<sequence>MYNKLTLSVKFSNLFFCLKMFGLMHVNMNSDTKSDKSSILWMLYSYLLIAITIAATVFTFLNIEVNFFNIKNKTIEHKFIIVFVTLIIFHITDTVFVVASMFFSMKSNAQKILLNLFATLDHIH</sequence>
<feature type="transmembrane region" description="Helical" evidence="1">
    <location>
        <begin position="38"/>
        <end position="60"/>
    </location>
</feature>
<keyword evidence="1" id="KW-0812">Transmembrane</keyword>
<dbReference type="Proteomes" id="UP000079169">
    <property type="component" value="Unplaced"/>
</dbReference>
<accession>A0A3Q0JJK4</accession>
<keyword evidence="2" id="KW-1185">Reference proteome</keyword>
<evidence type="ECO:0000313" key="2">
    <source>
        <dbReference type="Proteomes" id="UP000079169"/>
    </source>
</evidence>
<keyword evidence="1" id="KW-0472">Membrane</keyword>
<evidence type="ECO:0000256" key="1">
    <source>
        <dbReference type="SAM" id="Phobius"/>
    </source>
</evidence>
<dbReference type="PaxDb" id="121845-A0A3Q0JJK4"/>
<evidence type="ECO:0000313" key="3">
    <source>
        <dbReference type="RefSeq" id="XP_026688559.1"/>
    </source>
</evidence>
<organism evidence="2 3">
    <name type="scientific">Diaphorina citri</name>
    <name type="common">Asian citrus psyllid</name>
    <dbReference type="NCBI Taxonomy" id="121845"/>
    <lineage>
        <taxon>Eukaryota</taxon>
        <taxon>Metazoa</taxon>
        <taxon>Ecdysozoa</taxon>
        <taxon>Arthropoda</taxon>
        <taxon>Hexapoda</taxon>
        <taxon>Insecta</taxon>
        <taxon>Pterygota</taxon>
        <taxon>Neoptera</taxon>
        <taxon>Paraneoptera</taxon>
        <taxon>Hemiptera</taxon>
        <taxon>Sternorrhyncha</taxon>
        <taxon>Psylloidea</taxon>
        <taxon>Psyllidae</taxon>
        <taxon>Diaphorininae</taxon>
        <taxon>Diaphorina</taxon>
    </lineage>
</organism>
<gene>
    <name evidence="3" type="primary">LOC113472984</name>
</gene>
<feature type="transmembrane region" description="Helical" evidence="1">
    <location>
        <begin position="80"/>
        <end position="103"/>
    </location>
</feature>
<keyword evidence="1" id="KW-1133">Transmembrane helix</keyword>
<dbReference type="AlphaFoldDB" id="A0A3Q0JJK4"/>
<feature type="non-terminal residue" evidence="3">
    <location>
        <position position="124"/>
    </location>
</feature>
<reference evidence="3" key="1">
    <citation type="submission" date="2025-08" db="UniProtKB">
        <authorList>
            <consortium name="RefSeq"/>
        </authorList>
    </citation>
    <scope>IDENTIFICATION</scope>
</reference>
<dbReference type="RefSeq" id="XP_026688559.1">
    <property type="nucleotide sequence ID" value="XM_026832758.1"/>
</dbReference>
<dbReference type="GeneID" id="113472984"/>
<dbReference type="KEGG" id="dci:113472984"/>